<keyword evidence="2" id="KW-1185">Reference proteome</keyword>
<proteinExistence type="predicted"/>
<evidence type="ECO:0000313" key="1">
    <source>
        <dbReference type="EMBL" id="KAF0933800.1"/>
    </source>
</evidence>
<accession>A0A6G1FA80</accession>
<protein>
    <submittedName>
        <fullName evidence="1">Uncharacterized protein</fullName>
    </submittedName>
</protein>
<dbReference type="AlphaFoldDB" id="A0A6G1FA80"/>
<organism evidence="1 2">
    <name type="scientific">Oryza meyeriana var. granulata</name>
    <dbReference type="NCBI Taxonomy" id="110450"/>
    <lineage>
        <taxon>Eukaryota</taxon>
        <taxon>Viridiplantae</taxon>
        <taxon>Streptophyta</taxon>
        <taxon>Embryophyta</taxon>
        <taxon>Tracheophyta</taxon>
        <taxon>Spermatophyta</taxon>
        <taxon>Magnoliopsida</taxon>
        <taxon>Liliopsida</taxon>
        <taxon>Poales</taxon>
        <taxon>Poaceae</taxon>
        <taxon>BOP clade</taxon>
        <taxon>Oryzoideae</taxon>
        <taxon>Oryzeae</taxon>
        <taxon>Oryzinae</taxon>
        <taxon>Oryza</taxon>
        <taxon>Oryza meyeriana</taxon>
    </lineage>
</organism>
<name>A0A6G1FA80_9ORYZ</name>
<reference evidence="1 2" key="1">
    <citation type="submission" date="2019-11" db="EMBL/GenBank/DDBJ databases">
        <title>Whole genome sequence of Oryza granulata.</title>
        <authorList>
            <person name="Li W."/>
        </authorList>
    </citation>
    <scope>NUCLEOTIDE SEQUENCE [LARGE SCALE GENOMIC DNA]</scope>
    <source>
        <strain evidence="2">cv. Menghai</strain>
        <tissue evidence="1">Leaf</tissue>
    </source>
</reference>
<gene>
    <name evidence="1" type="ORF">E2562_019260</name>
</gene>
<comment type="caution">
    <text evidence="1">The sequence shown here is derived from an EMBL/GenBank/DDBJ whole genome shotgun (WGS) entry which is preliminary data.</text>
</comment>
<dbReference type="Proteomes" id="UP000479710">
    <property type="component" value="Unassembled WGS sequence"/>
</dbReference>
<evidence type="ECO:0000313" key="2">
    <source>
        <dbReference type="Proteomes" id="UP000479710"/>
    </source>
</evidence>
<dbReference type="EMBL" id="SPHZ02000001">
    <property type="protein sequence ID" value="KAF0933800.1"/>
    <property type="molecule type" value="Genomic_DNA"/>
</dbReference>
<sequence length="61" mass="7000">MTRLGGWGTLQGKQSYDTSPFCLFFFILTNHRYGQRSSGSLLLTCYTERAVTVKWMAMEVN</sequence>